<dbReference type="InterPro" id="IPR019133">
    <property type="entry name" value="MIC60"/>
</dbReference>
<feature type="compositionally biased region" description="Pro residues" evidence="18">
    <location>
        <begin position="115"/>
        <end position="125"/>
    </location>
</feature>
<evidence type="ECO:0000256" key="3">
    <source>
        <dbReference type="ARBA" id="ARBA00010877"/>
    </source>
</evidence>
<protein>
    <recommendedName>
        <fullName evidence="16">MICOS complex subunit MIC60</fullName>
    </recommendedName>
    <alternativeName>
        <fullName evidence="16">Mitofilin</fullName>
    </alternativeName>
</protein>
<dbReference type="PANTHER" id="PTHR11136:SF5">
    <property type="entry name" value="FOLYLPOLYGLUTAMATE SYNTHASE, MITOCHONDRIAL"/>
    <property type="match status" value="1"/>
</dbReference>
<keyword evidence="13 16" id="KW-0496">Mitochondrion</keyword>
<comment type="subcellular location">
    <subcellularLocation>
        <location evidence="16">Mitochondrion inner membrane</location>
        <topology evidence="16">Single-pass membrane protein</topology>
    </subcellularLocation>
</comment>
<dbReference type="SUPFAM" id="SSF53623">
    <property type="entry name" value="MurD-like peptide ligases, catalytic domain"/>
    <property type="match status" value="1"/>
</dbReference>
<keyword evidence="9 16" id="KW-0999">Mitochondrion inner membrane</keyword>
<feature type="region of interest" description="Disordered" evidence="18">
    <location>
        <begin position="61"/>
        <end position="127"/>
    </location>
</feature>
<comment type="subunit">
    <text evidence="16">Component of the mitochondrial contact site and cristae organizing system (MICOS) complex.</text>
</comment>
<keyword evidence="6 16" id="KW-0812">Transmembrane</keyword>
<feature type="region of interest" description="Disordered" evidence="18">
    <location>
        <begin position="212"/>
        <end position="274"/>
    </location>
</feature>
<keyword evidence="17" id="KW-0175">Coiled coil</keyword>
<dbReference type="InterPro" id="IPR001645">
    <property type="entry name" value="Folylpolyglutamate_synth"/>
</dbReference>
<evidence type="ECO:0000256" key="16">
    <source>
        <dbReference type="RuleBase" id="RU363000"/>
    </source>
</evidence>
<dbReference type="EMBL" id="JABSNW010000007">
    <property type="protein sequence ID" value="KAL2885826.1"/>
    <property type="molecule type" value="Genomic_DNA"/>
</dbReference>
<evidence type="ECO:0000256" key="17">
    <source>
        <dbReference type="SAM" id="Coils"/>
    </source>
</evidence>
<evidence type="ECO:0000256" key="1">
    <source>
        <dbReference type="ARBA" id="ARBA00005150"/>
    </source>
</evidence>
<dbReference type="NCBIfam" id="TIGR01499">
    <property type="entry name" value="folC"/>
    <property type="match status" value="1"/>
</dbReference>
<dbReference type="RefSeq" id="XP_070857006.1">
    <property type="nucleotide sequence ID" value="XM_071004794.1"/>
</dbReference>
<keyword evidence="7" id="KW-0479">Metal-binding</keyword>
<evidence type="ECO:0000256" key="8">
    <source>
        <dbReference type="ARBA" id="ARBA00022741"/>
    </source>
</evidence>
<keyword evidence="5" id="KW-0436">Ligase</keyword>
<feature type="compositionally biased region" description="Low complexity" evidence="18">
    <location>
        <begin position="61"/>
        <end position="99"/>
    </location>
</feature>
<evidence type="ECO:0000313" key="20">
    <source>
        <dbReference type="Proteomes" id="UP001610728"/>
    </source>
</evidence>
<comment type="similarity">
    <text evidence="3 16">Belongs to the MICOS complex subunit Mic60 family.</text>
</comment>
<feature type="coiled-coil region" evidence="17">
    <location>
        <begin position="390"/>
        <end position="421"/>
    </location>
</feature>
<evidence type="ECO:0000256" key="9">
    <source>
        <dbReference type="ARBA" id="ARBA00022792"/>
    </source>
</evidence>
<dbReference type="InterPro" id="IPR036615">
    <property type="entry name" value="Mur_ligase_C_dom_sf"/>
</dbReference>
<dbReference type="Gene3D" id="3.90.190.20">
    <property type="entry name" value="Mur ligase, C-terminal domain"/>
    <property type="match status" value="1"/>
</dbReference>
<evidence type="ECO:0000256" key="18">
    <source>
        <dbReference type="SAM" id="MobiDB-lite"/>
    </source>
</evidence>
<keyword evidence="4" id="KW-0554">One-carbon metabolism</keyword>
<comment type="caution">
    <text evidence="19">The sequence shown here is derived from an EMBL/GenBank/DDBJ whole genome shotgun (WGS) entry which is preliminary data.</text>
</comment>
<keyword evidence="12 16" id="KW-1133">Transmembrane helix</keyword>
<keyword evidence="11" id="KW-0460">Magnesium</keyword>
<keyword evidence="10" id="KW-0067">ATP-binding</keyword>
<proteinExistence type="inferred from homology"/>
<evidence type="ECO:0000256" key="10">
    <source>
        <dbReference type="ARBA" id="ARBA00022840"/>
    </source>
</evidence>
<name>A0ABR4MC27_9PEZI</name>
<evidence type="ECO:0000256" key="15">
    <source>
        <dbReference type="ARBA" id="ARBA00047493"/>
    </source>
</evidence>
<feature type="region of interest" description="Disordered" evidence="18">
    <location>
        <begin position="1"/>
        <end position="26"/>
    </location>
</feature>
<organism evidence="19 20">
    <name type="scientific">Ceratocystis lukuohia</name>
    <dbReference type="NCBI Taxonomy" id="2019550"/>
    <lineage>
        <taxon>Eukaryota</taxon>
        <taxon>Fungi</taxon>
        <taxon>Dikarya</taxon>
        <taxon>Ascomycota</taxon>
        <taxon>Pezizomycotina</taxon>
        <taxon>Sordariomycetes</taxon>
        <taxon>Hypocreomycetidae</taxon>
        <taxon>Microascales</taxon>
        <taxon>Ceratocystidaceae</taxon>
        <taxon>Ceratocystis</taxon>
    </lineage>
</organism>
<keyword evidence="20" id="KW-1185">Reference proteome</keyword>
<dbReference type="PROSITE" id="PS01012">
    <property type="entry name" value="FOLYLPOLYGLU_SYNT_2"/>
    <property type="match status" value="1"/>
</dbReference>
<reference evidence="19 20" key="1">
    <citation type="submission" date="2020-05" db="EMBL/GenBank/DDBJ databases">
        <title>Ceratocystis lukuohia genome.</title>
        <authorList>
            <person name="Harrington T.C."/>
            <person name="Kim K."/>
            <person name="Mayers C.G."/>
        </authorList>
    </citation>
    <scope>NUCLEOTIDE SEQUENCE [LARGE SCALE GENOMIC DNA]</scope>
    <source>
        <strain evidence="19 20">C4212</strain>
    </source>
</reference>
<dbReference type="SUPFAM" id="SSF53244">
    <property type="entry name" value="MurD-like peptide ligases, peptide-binding domain"/>
    <property type="match status" value="1"/>
</dbReference>
<dbReference type="GeneID" id="98120393"/>
<feature type="transmembrane region" description="Helical" evidence="16">
    <location>
        <begin position="135"/>
        <end position="153"/>
    </location>
</feature>
<evidence type="ECO:0000256" key="7">
    <source>
        <dbReference type="ARBA" id="ARBA00022723"/>
    </source>
</evidence>
<evidence type="ECO:0000313" key="19">
    <source>
        <dbReference type="EMBL" id="KAL2885826.1"/>
    </source>
</evidence>
<dbReference type="Proteomes" id="UP001610728">
    <property type="component" value="Unassembled WGS sequence"/>
</dbReference>
<evidence type="ECO:0000256" key="2">
    <source>
        <dbReference type="ARBA" id="ARBA00008276"/>
    </source>
</evidence>
<keyword evidence="8" id="KW-0547">Nucleotide-binding</keyword>
<feature type="compositionally biased region" description="Basic and acidic residues" evidence="18">
    <location>
        <begin position="228"/>
        <end position="240"/>
    </location>
</feature>
<dbReference type="InterPro" id="IPR036565">
    <property type="entry name" value="Mur-like_cat_sf"/>
</dbReference>
<comment type="pathway">
    <text evidence="1">Cofactor biosynthesis; tetrahydrofolylpolyglutamate biosynthesis.</text>
</comment>
<feature type="compositionally biased region" description="Polar residues" evidence="18">
    <location>
        <begin position="1"/>
        <end position="13"/>
    </location>
</feature>
<accession>A0ABR4MC27</accession>
<evidence type="ECO:0000256" key="5">
    <source>
        <dbReference type="ARBA" id="ARBA00022598"/>
    </source>
</evidence>
<sequence length="1153" mass="126508">MLRSSISSVKVLNSRTGAGASAAARQLGPTARRYFASEPSKPVTPAASSVAAKVAAAKAAQAAVTSTTPVTPTAKPATTTTAATTSHTATIKPAPASASTPPPASTASKLTEKSTPPPPPQPPKKPGFLRRLRNFVFRLALLGVIGFAGGVWYSRINDDFHDLFTEYVPFAEQAVLYFEDRDFRKRFTDSLSHSKQLDATVVVPAQSGASWRVADSKDARRTSAGPVETKKADPQVEVKKAAPKPANVEPKAAPTPSAEVVKKAAPAPKKEPEFVAPQVNEPSRIPPVPKIDLLKMKNAEDPIVQDLVHIVNDLIVVINADNAQGRYGSTIAKAKDGVNNVLNKIEGVKNDAKKNAAAEVSGKVVEFEKAADEMVKRVEQVMVNQEIIWRQEFEQEMERIQKAYEEKVQLLQGREQKLMQERLNAQLMEQAVILKRQFTKEVKAQVEAERDGRLAKLRDLSAAVSGLEKLADGWNAVVDSNLQTQQLHVAVEAVRASLENTQHSKPFVSELVALKEIAAEDPVVDAAVASINPSAYQRGIAAPAELVDRFRRVASEVRKASLLPENAGVASHASSVLLSKVMFKKSGLADGDDVESILTRAQTYLEEGDLDNAAREVNGLSGWAKMLSRDWLGEVRKVLEVQQALDSRTYSIVTSVITMPQILPLATTASGYCYNPGARPDTLAMQFHMTSSTADLNSQAMPEMHKWLHRAGYSTQDLADNLRCVHIAGTKGKGSTAAYTASILQNNPNRRGPVGRYTSPHLISVRERIAIDGRPISRELFSKYLFELWDRLSQASIDAGDGVPDANGPATKPMFFRYLTLMALHTFIREGVRDAVIECGIGGEYDATNILPAEAVSASVITHLGIDHTEFLGTTLDEITWHKAGIFKEGVPAFINQVTNASQMRVLHQRAEWRKTPLTVIPTKHLAPWSDMPGAQLDGPVQCNNRMLALAAACTHLKMPFDSARKPDAYPKWVRDGLTNAYLRGRCEVVTMPDGLKLYLDGAHTVDSIRETVRWFVADLEPDDTPFLVFNQQTRDSAPLITTMMMEYAALTSYQLIFRRAFFSRNESDPVTDGKESERPLMIQNKAKEEFAKFSPKTKTFVCRSVLETIKGIYWQSRLMSNRQKRPKVLVTGSLYLVAAALRVLRGDLDNMD</sequence>
<dbReference type="Pfam" id="PF09731">
    <property type="entry name" value="Mitofilin"/>
    <property type="match status" value="2"/>
</dbReference>
<comment type="function">
    <text evidence="16">Component of the MICOS complex, a large protein complex of the mitochondrial inner membrane that plays crucial roles in the maintenance of crista junctions, inner membrane architecture, and formation of contact sites to the outer membrane.</text>
</comment>
<comment type="catalytic activity">
    <reaction evidence="15">
        <text>(6S)-5,6,7,8-tetrahydrofolyl-(gamma-L-Glu)(n) + L-glutamate + ATP = (6S)-5,6,7,8-tetrahydrofolyl-(gamma-L-Glu)(n+1) + ADP + phosphate + H(+)</text>
        <dbReference type="Rhea" id="RHEA:10580"/>
        <dbReference type="Rhea" id="RHEA-COMP:14738"/>
        <dbReference type="Rhea" id="RHEA-COMP:14740"/>
        <dbReference type="ChEBI" id="CHEBI:15378"/>
        <dbReference type="ChEBI" id="CHEBI:29985"/>
        <dbReference type="ChEBI" id="CHEBI:30616"/>
        <dbReference type="ChEBI" id="CHEBI:43474"/>
        <dbReference type="ChEBI" id="CHEBI:141005"/>
        <dbReference type="ChEBI" id="CHEBI:456216"/>
        <dbReference type="EC" id="6.3.2.17"/>
    </reaction>
</comment>
<evidence type="ECO:0000256" key="6">
    <source>
        <dbReference type="ARBA" id="ARBA00022692"/>
    </source>
</evidence>
<dbReference type="InterPro" id="IPR018109">
    <property type="entry name" value="Folylpolyglutamate_synth_CS"/>
</dbReference>
<evidence type="ECO:0000256" key="4">
    <source>
        <dbReference type="ARBA" id="ARBA00022563"/>
    </source>
</evidence>
<dbReference type="PANTHER" id="PTHR11136">
    <property type="entry name" value="FOLYLPOLYGLUTAMATE SYNTHASE-RELATED"/>
    <property type="match status" value="1"/>
</dbReference>
<keyword evidence="14 16" id="KW-0472">Membrane</keyword>
<evidence type="ECO:0000256" key="11">
    <source>
        <dbReference type="ARBA" id="ARBA00022842"/>
    </source>
</evidence>
<evidence type="ECO:0000256" key="14">
    <source>
        <dbReference type="ARBA" id="ARBA00023136"/>
    </source>
</evidence>
<dbReference type="Gene3D" id="3.40.1190.10">
    <property type="entry name" value="Mur-like, catalytic domain"/>
    <property type="match status" value="1"/>
</dbReference>
<gene>
    <name evidence="19" type="ORF">HOO65_070288</name>
</gene>
<evidence type="ECO:0000256" key="12">
    <source>
        <dbReference type="ARBA" id="ARBA00022989"/>
    </source>
</evidence>
<comment type="similarity">
    <text evidence="2">Belongs to the folylpolyglutamate synthase family.</text>
</comment>
<feature type="compositionally biased region" description="Low complexity" evidence="18">
    <location>
        <begin position="14"/>
        <end position="25"/>
    </location>
</feature>
<evidence type="ECO:0000256" key="13">
    <source>
        <dbReference type="ARBA" id="ARBA00023128"/>
    </source>
</evidence>